<protein>
    <submittedName>
        <fullName evidence="1">Uncharacterized protein</fullName>
    </submittedName>
</protein>
<sequence length="137" mass="15150">MVPPTTLPQRFANDAAVLKYLAEKAPSIPPLPSPFQCFFEDDDAIYHATGRVEGVSMNELSQKDKPVVTQELLQHVATLRSQRSDTPGVPGETLLYPPMRTTMEMLHLPSFDEKVAELKKAEAAEKVADDEGTVVRD</sequence>
<reference evidence="1" key="1">
    <citation type="submission" date="2023-06" db="EMBL/GenBank/DDBJ databases">
        <title>Genome-scale phylogeny and comparative genomics of the fungal order Sordariales.</title>
        <authorList>
            <consortium name="Lawrence Berkeley National Laboratory"/>
            <person name="Hensen N."/>
            <person name="Bonometti L."/>
            <person name="Westerberg I."/>
            <person name="Brannstrom I.O."/>
            <person name="Guillou S."/>
            <person name="Cros-Aarteil S."/>
            <person name="Calhoun S."/>
            <person name="Haridas S."/>
            <person name="Kuo A."/>
            <person name="Mondo S."/>
            <person name="Pangilinan J."/>
            <person name="Riley R."/>
            <person name="LaButti K."/>
            <person name="Andreopoulos B."/>
            <person name="Lipzen A."/>
            <person name="Chen C."/>
            <person name="Yanf M."/>
            <person name="Daum C."/>
            <person name="Ng V."/>
            <person name="Clum A."/>
            <person name="Steindorff A."/>
            <person name="Ohm R."/>
            <person name="Martin F."/>
            <person name="Silar P."/>
            <person name="Natvig D."/>
            <person name="Lalanne C."/>
            <person name="Gautier V."/>
            <person name="Ament-velasquez S.L."/>
            <person name="Kruys A."/>
            <person name="Hutchinson M.I."/>
            <person name="Powell A.J."/>
            <person name="Barry K."/>
            <person name="Miller A.N."/>
            <person name="Grigoriev I.V."/>
            <person name="Debuchy R."/>
            <person name="Gladieux P."/>
            <person name="Thoren M.H."/>
            <person name="Johannesson H."/>
        </authorList>
    </citation>
    <scope>NUCLEOTIDE SEQUENCE</scope>
    <source>
        <strain evidence="1">SMH2392-1A</strain>
    </source>
</reference>
<dbReference type="Proteomes" id="UP001172101">
    <property type="component" value="Unassembled WGS sequence"/>
</dbReference>
<dbReference type="GeneID" id="85329289"/>
<proteinExistence type="predicted"/>
<comment type="caution">
    <text evidence="1">The sequence shown here is derived from an EMBL/GenBank/DDBJ whole genome shotgun (WGS) entry which is preliminary data.</text>
</comment>
<dbReference type="RefSeq" id="XP_060291439.1">
    <property type="nucleotide sequence ID" value="XM_060446019.1"/>
</dbReference>
<gene>
    <name evidence="1" type="ORF">B0T26DRAFT_755856</name>
</gene>
<keyword evidence="2" id="KW-1185">Reference proteome</keyword>
<organism evidence="1 2">
    <name type="scientific">Lasiosphaeria miniovina</name>
    <dbReference type="NCBI Taxonomy" id="1954250"/>
    <lineage>
        <taxon>Eukaryota</taxon>
        <taxon>Fungi</taxon>
        <taxon>Dikarya</taxon>
        <taxon>Ascomycota</taxon>
        <taxon>Pezizomycotina</taxon>
        <taxon>Sordariomycetes</taxon>
        <taxon>Sordariomycetidae</taxon>
        <taxon>Sordariales</taxon>
        <taxon>Lasiosphaeriaceae</taxon>
        <taxon>Lasiosphaeria</taxon>
    </lineage>
</organism>
<dbReference type="EMBL" id="JAUIRO010000007">
    <property type="protein sequence ID" value="KAK0706345.1"/>
    <property type="molecule type" value="Genomic_DNA"/>
</dbReference>
<evidence type="ECO:0000313" key="2">
    <source>
        <dbReference type="Proteomes" id="UP001172101"/>
    </source>
</evidence>
<accession>A0AA39ZZ80</accession>
<evidence type="ECO:0000313" key="1">
    <source>
        <dbReference type="EMBL" id="KAK0706345.1"/>
    </source>
</evidence>
<name>A0AA39ZZ80_9PEZI</name>
<dbReference type="AlphaFoldDB" id="A0AA39ZZ80"/>